<dbReference type="EMBL" id="JANBOH010000926">
    <property type="protein sequence ID" value="KAJ1641571.1"/>
    <property type="molecule type" value="Genomic_DNA"/>
</dbReference>
<dbReference type="Proteomes" id="UP001145021">
    <property type="component" value="Unassembled WGS sequence"/>
</dbReference>
<proteinExistence type="predicted"/>
<sequence length="351" mass="39761">MTTIKDWYNGYYIGRFRGKYNPWSVSSFIETLCSILSQTPPPQSLEQMQLITQSAARAFWVTTGTTGVIEAQIDKYRSQFVGLAKRLLSDYECFKASDRTPMHKRAVPVPLVATRLNLINYDSEQFSEPGLLTLCLYAGYLTRRESTSVCIPNHEVYQVWLQLFARAVMGTEMADNSANYMRGALLQELLRGQTNLLSTLAISSHGVLSNHNSYKEKDYANHVANTLMAVSRFGMLTHPDQKSVSISHVVPIREGHTGIGRCDYAMRLFGSDNQPNRFGVIIEFKLIENHRREDSKHHSDLAEEGLQQISEKNYESFLLGCLERMDVGMAIGNNVVHTKCQLYRRDSVDSP</sequence>
<evidence type="ECO:0000313" key="1">
    <source>
        <dbReference type="EMBL" id="KAJ1641571.1"/>
    </source>
</evidence>
<dbReference type="AlphaFoldDB" id="A0A9W7XEI2"/>
<protein>
    <submittedName>
        <fullName evidence="1">Uncharacterized protein</fullName>
    </submittedName>
</protein>
<organism evidence="1 2">
    <name type="scientific">Coemansia asiatica</name>
    <dbReference type="NCBI Taxonomy" id="1052880"/>
    <lineage>
        <taxon>Eukaryota</taxon>
        <taxon>Fungi</taxon>
        <taxon>Fungi incertae sedis</taxon>
        <taxon>Zoopagomycota</taxon>
        <taxon>Kickxellomycotina</taxon>
        <taxon>Kickxellomycetes</taxon>
        <taxon>Kickxellales</taxon>
        <taxon>Kickxellaceae</taxon>
        <taxon>Coemansia</taxon>
    </lineage>
</organism>
<dbReference type="InterPro" id="IPR012547">
    <property type="entry name" value="PDDEXK_9"/>
</dbReference>
<comment type="caution">
    <text evidence="1">The sequence shown here is derived from an EMBL/GenBank/DDBJ whole genome shotgun (WGS) entry which is preliminary data.</text>
</comment>
<accession>A0A9W7XEI2</accession>
<keyword evidence="2" id="KW-1185">Reference proteome</keyword>
<dbReference type="Pfam" id="PF08011">
    <property type="entry name" value="PDDEXK_9"/>
    <property type="match status" value="1"/>
</dbReference>
<dbReference type="PANTHER" id="PTHR34825:SF1">
    <property type="entry name" value="AAA-ATPASE-LIKE DOMAIN-CONTAINING PROTEIN"/>
    <property type="match status" value="1"/>
</dbReference>
<gene>
    <name evidence="1" type="ORF">LPJ64_006457</name>
</gene>
<reference evidence="1" key="1">
    <citation type="submission" date="2022-07" db="EMBL/GenBank/DDBJ databases">
        <title>Phylogenomic reconstructions and comparative analyses of Kickxellomycotina fungi.</title>
        <authorList>
            <person name="Reynolds N.K."/>
            <person name="Stajich J.E."/>
            <person name="Barry K."/>
            <person name="Grigoriev I.V."/>
            <person name="Crous P."/>
            <person name="Smith M.E."/>
        </authorList>
    </citation>
    <scope>NUCLEOTIDE SEQUENCE</scope>
    <source>
        <strain evidence="1">NBRC 105413</strain>
    </source>
</reference>
<feature type="non-terminal residue" evidence="1">
    <location>
        <position position="351"/>
    </location>
</feature>
<evidence type="ECO:0000313" key="2">
    <source>
        <dbReference type="Proteomes" id="UP001145021"/>
    </source>
</evidence>
<dbReference type="PANTHER" id="PTHR34825">
    <property type="entry name" value="CONSERVED PROTEIN, WITH A WEAK D-GALACTARATE DEHYDRATASE/ALTRONATE HYDROLASE DOMAIN"/>
    <property type="match status" value="1"/>
</dbReference>
<name>A0A9W7XEI2_9FUNG</name>